<dbReference type="Proteomes" id="UP000221247">
    <property type="component" value="Segment"/>
</dbReference>
<evidence type="ECO:0000256" key="10">
    <source>
        <dbReference type="ARBA" id="ARBA00023317"/>
    </source>
</evidence>
<evidence type="ECO:0000256" key="7">
    <source>
        <dbReference type="ARBA" id="ARBA00023145"/>
    </source>
</evidence>
<dbReference type="Pfam" id="PF02675">
    <property type="entry name" value="AdoMet_dc"/>
    <property type="match status" value="1"/>
</dbReference>
<evidence type="ECO:0000256" key="1">
    <source>
        <dbReference type="ARBA" id="ARBA00001928"/>
    </source>
</evidence>
<protein>
    <submittedName>
        <fullName evidence="11">S-adenosylmethionine decarboxylase</fullName>
    </submittedName>
</protein>
<keyword evidence="12" id="KW-1185">Reference proteome</keyword>
<comment type="cofactor">
    <cofactor evidence="1">
        <name>pyruvate</name>
        <dbReference type="ChEBI" id="CHEBI:15361"/>
    </cofactor>
</comment>
<evidence type="ECO:0000313" key="12">
    <source>
        <dbReference type="Proteomes" id="UP000221247"/>
    </source>
</evidence>
<dbReference type="InterPro" id="IPR042286">
    <property type="entry name" value="AdoMetDC_C"/>
</dbReference>
<dbReference type="EMBL" id="MF351863">
    <property type="protein sequence ID" value="ASR76197.1"/>
    <property type="molecule type" value="Genomic_DNA"/>
</dbReference>
<dbReference type="Gene3D" id="3.30.160.750">
    <property type="match status" value="1"/>
</dbReference>
<dbReference type="SUPFAM" id="SSF56276">
    <property type="entry name" value="S-adenosylmethionine decarboxylase"/>
    <property type="match status" value="1"/>
</dbReference>
<evidence type="ECO:0000256" key="8">
    <source>
        <dbReference type="ARBA" id="ARBA00023239"/>
    </source>
</evidence>
<keyword evidence="6" id="KW-0620">Polyamine biosynthesis</keyword>
<keyword evidence="4" id="KW-0068">Autocatalytic cleavage</keyword>
<keyword evidence="9" id="KW-0704">Schiff base</keyword>
<accession>A0A222YVV4</accession>
<keyword evidence="5" id="KW-0745">Spermidine biosynthesis</keyword>
<keyword evidence="10" id="KW-0670">Pyruvate</keyword>
<evidence type="ECO:0000256" key="9">
    <source>
        <dbReference type="ARBA" id="ARBA00023270"/>
    </source>
</evidence>
<keyword evidence="3" id="KW-0210">Decarboxylase</keyword>
<evidence type="ECO:0000256" key="3">
    <source>
        <dbReference type="ARBA" id="ARBA00022793"/>
    </source>
</evidence>
<gene>
    <name evidence="11" type="primary">152</name>
    <name evidence="11" type="ORF">PBI_BELLAMY_152</name>
</gene>
<keyword evidence="8" id="KW-0456">Lyase</keyword>
<proteinExistence type="inferred from homology"/>
<dbReference type="Gene3D" id="3.30.360.110">
    <property type="entry name" value="S-adenosylmethionine decarboxylase domain"/>
    <property type="match status" value="1"/>
</dbReference>
<dbReference type="InterPro" id="IPR017716">
    <property type="entry name" value="S-AdoMet_deCOase_pro-enz"/>
</dbReference>
<dbReference type="GO" id="GO:0008295">
    <property type="term" value="P:spermidine biosynthetic process"/>
    <property type="evidence" value="ECO:0007669"/>
    <property type="project" value="UniProtKB-KW"/>
</dbReference>
<evidence type="ECO:0000313" key="11">
    <source>
        <dbReference type="EMBL" id="ASR76197.1"/>
    </source>
</evidence>
<evidence type="ECO:0000256" key="6">
    <source>
        <dbReference type="ARBA" id="ARBA00023115"/>
    </source>
</evidence>
<dbReference type="HAMAP" id="MF_00464">
    <property type="entry name" value="AdoMetDC_1"/>
    <property type="match status" value="1"/>
</dbReference>
<dbReference type="PANTHER" id="PTHR33866:SF2">
    <property type="entry name" value="S-ADENOSYLMETHIONINE DECARBOXYLASE PROENZYME"/>
    <property type="match status" value="1"/>
</dbReference>
<evidence type="ECO:0000256" key="5">
    <source>
        <dbReference type="ARBA" id="ARBA00023066"/>
    </source>
</evidence>
<sequence length="118" mass="13388">MVEKTTIMKHILFTLKGCPFELLDDKEFIRMLLFRATKECKSTLLNLAVHKFDPQGVTSIAMLAESHISIHTWPEKGMAVCDVFTCGDTATPQDGVEYMKEQLKATDIVSHEFVRPLE</sequence>
<keyword evidence="2" id="KW-0949">S-adenosyl-L-methionine</keyword>
<name>A0A222YVV4_9CAUD</name>
<reference evidence="11 12" key="1">
    <citation type="submission" date="2017-06" db="EMBL/GenBank/DDBJ databases">
        <authorList>
            <person name="Kim H.J."/>
            <person name="Triplett B.A."/>
        </authorList>
    </citation>
    <scope>NUCLEOTIDE SEQUENCE [LARGE SCALE GENOMIC DNA]</scope>
</reference>
<organism evidence="11 12">
    <name type="scientific">Synechococcus phage Bellamy</name>
    <dbReference type="NCBI Taxonomy" id="2023996"/>
    <lineage>
        <taxon>Viruses</taxon>
        <taxon>Duplodnaviria</taxon>
        <taxon>Heunggongvirae</taxon>
        <taxon>Uroviricota</taxon>
        <taxon>Caudoviricetes</taxon>
        <taxon>Pantevenvirales</taxon>
        <taxon>Kyanoviridae</taxon>
        <taxon>Bellamyvirus</taxon>
        <taxon>Bellamyvirus bellamy</taxon>
    </lineage>
</organism>
<dbReference type="KEGG" id="vg:54981482"/>
<dbReference type="RefSeq" id="YP_009791309.1">
    <property type="nucleotide sequence ID" value="NC_047838.1"/>
</dbReference>
<keyword evidence="7" id="KW-0865">Zymogen</keyword>
<dbReference type="NCBIfam" id="TIGR03330">
    <property type="entry name" value="SAM_DCase_Bsu"/>
    <property type="match status" value="1"/>
</dbReference>
<evidence type="ECO:0000256" key="4">
    <source>
        <dbReference type="ARBA" id="ARBA00022813"/>
    </source>
</evidence>
<dbReference type="GO" id="GO:0004014">
    <property type="term" value="F:adenosylmethionine decarboxylase activity"/>
    <property type="evidence" value="ECO:0007669"/>
    <property type="project" value="InterPro"/>
</dbReference>
<dbReference type="InterPro" id="IPR016067">
    <property type="entry name" value="S-AdoMet_deCO2ase_core"/>
</dbReference>
<dbReference type="InterPro" id="IPR042284">
    <property type="entry name" value="AdoMetDC_N"/>
</dbReference>
<dbReference type="PANTHER" id="PTHR33866">
    <property type="entry name" value="S-ADENOSYLMETHIONINE DECARBOXYLASE PROENZYME"/>
    <property type="match status" value="1"/>
</dbReference>
<dbReference type="GeneID" id="54981482"/>
<evidence type="ECO:0000256" key="2">
    <source>
        <dbReference type="ARBA" id="ARBA00022691"/>
    </source>
</evidence>
<dbReference type="InterPro" id="IPR003826">
    <property type="entry name" value="AdoMetDC_fam_prok"/>
</dbReference>